<keyword evidence="5" id="KW-1185">Reference proteome</keyword>
<dbReference type="EMBL" id="REGN01001370">
    <property type="protein sequence ID" value="RNA35135.1"/>
    <property type="molecule type" value="Genomic_DNA"/>
</dbReference>
<dbReference type="InterPro" id="IPR050473">
    <property type="entry name" value="A2M/Complement_sys"/>
</dbReference>
<evidence type="ECO:0000256" key="3">
    <source>
        <dbReference type="SAM" id="Phobius"/>
    </source>
</evidence>
<reference evidence="4 5" key="1">
    <citation type="journal article" date="2018" name="Sci. Rep.">
        <title>Genomic signatures of local adaptation to the degree of environmental predictability in rotifers.</title>
        <authorList>
            <person name="Franch-Gras L."/>
            <person name="Hahn C."/>
            <person name="Garcia-Roger E.M."/>
            <person name="Carmona M.J."/>
            <person name="Serra M."/>
            <person name="Gomez A."/>
        </authorList>
    </citation>
    <scope>NUCLEOTIDE SEQUENCE [LARGE SCALE GENOMIC DNA]</scope>
    <source>
        <strain evidence="4">HYR1</strain>
    </source>
</reference>
<evidence type="ECO:0000313" key="5">
    <source>
        <dbReference type="Proteomes" id="UP000276133"/>
    </source>
</evidence>
<dbReference type="Gene3D" id="2.60.40.2950">
    <property type="match status" value="1"/>
</dbReference>
<keyword evidence="3" id="KW-1133">Transmembrane helix</keyword>
<gene>
    <name evidence="4" type="ORF">BpHYR1_024202</name>
</gene>
<accession>A0A3M7SHH0</accession>
<keyword evidence="3" id="KW-0472">Membrane</keyword>
<protein>
    <submittedName>
        <fullName evidence="4">CD109 antigen-like protein</fullName>
    </submittedName>
</protein>
<keyword evidence="2" id="KW-0882">Thioester bond</keyword>
<feature type="transmembrane region" description="Helical" evidence="3">
    <location>
        <begin position="313"/>
        <end position="329"/>
    </location>
</feature>
<dbReference type="Gene3D" id="2.60.40.1930">
    <property type="match status" value="1"/>
</dbReference>
<proteinExistence type="predicted"/>
<organism evidence="4 5">
    <name type="scientific">Brachionus plicatilis</name>
    <name type="common">Marine rotifer</name>
    <name type="synonym">Brachionus muelleri</name>
    <dbReference type="NCBI Taxonomy" id="10195"/>
    <lineage>
        <taxon>Eukaryota</taxon>
        <taxon>Metazoa</taxon>
        <taxon>Spiralia</taxon>
        <taxon>Gnathifera</taxon>
        <taxon>Rotifera</taxon>
        <taxon>Eurotatoria</taxon>
        <taxon>Monogononta</taxon>
        <taxon>Pseudotrocha</taxon>
        <taxon>Ploima</taxon>
        <taxon>Brachionidae</taxon>
        <taxon>Brachionus</taxon>
    </lineage>
</organism>
<keyword evidence="1" id="KW-0732">Signal</keyword>
<dbReference type="PANTHER" id="PTHR11412:SF136">
    <property type="entry name" value="CD109 ANTIGEN"/>
    <property type="match status" value="1"/>
</dbReference>
<evidence type="ECO:0000256" key="1">
    <source>
        <dbReference type="ARBA" id="ARBA00022729"/>
    </source>
</evidence>
<dbReference type="STRING" id="10195.A0A3M7SHH0"/>
<sequence length="370" mass="42982">MFRIYSVKYAQNAQKMHQKFTVLIPIKIRSVKHINLKQYPMLVKQFVIFIALYHIGHVTCQSSLYSVPEYSIREPSYMIVAPRVVRPAEKIRISCTIMNKHWNNLMVKALIFTDEQEIVSGIQEFLPNVPNTIAMTMPNNIRQANYYLRVQGKLPTGETTFSDQKSIIFEQKAVSIIVQLERPDYRHESILRFRCIPMYPDLSAYLGTMDVFIIAPSGIIIKRWENVQTNAGVVSLSYIFNDAPPPGVHTVKCSVMGYEATRSFEMFEFYQWKYEVNVSMPHYFLTTSPAISGVVVANLLGIIVWVVHIQIKANLYAFCFSILPRLFLYKKMRKRKSRGKEMYKLVLNCTMCQINQKCEWVHEIQNFSAI</sequence>
<evidence type="ECO:0000313" key="4">
    <source>
        <dbReference type="EMBL" id="RNA35135.1"/>
    </source>
</evidence>
<dbReference type="Proteomes" id="UP000276133">
    <property type="component" value="Unassembled WGS sequence"/>
</dbReference>
<dbReference type="OrthoDB" id="6359008at2759"/>
<dbReference type="AlphaFoldDB" id="A0A3M7SHH0"/>
<keyword evidence="3" id="KW-0812">Transmembrane</keyword>
<feature type="transmembrane region" description="Helical" evidence="3">
    <location>
        <begin position="283"/>
        <end position="307"/>
    </location>
</feature>
<comment type="caution">
    <text evidence="4">The sequence shown here is derived from an EMBL/GenBank/DDBJ whole genome shotgun (WGS) entry which is preliminary data.</text>
</comment>
<dbReference type="PANTHER" id="PTHR11412">
    <property type="entry name" value="MACROGLOBULIN / COMPLEMENT"/>
    <property type="match status" value="1"/>
</dbReference>
<evidence type="ECO:0000256" key="2">
    <source>
        <dbReference type="ARBA" id="ARBA00022966"/>
    </source>
</evidence>
<name>A0A3M7SHH0_BRAPC</name>